<sequence>MTIAFLVWYFLYVVCSNWAPDFMSTKVVGNINIALVFGLLQFVTTFVIAYLYAQFARTKLDPLATRLREQFDEEVGK</sequence>
<keyword evidence="1" id="KW-0472">Membrane</keyword>
<organism evidence="2 3">
    <name type="scientific">Solicola gregarius</name>
    <dbReference type="NCBI Taxonomy" id="2908642"/>
    <lineage>
        <taxon>Bacteria</taxon>
        <taxon>Bacillati</taxon>
        <taxon>Actinomycetota</taxon>
        <taxon>Actinomycetes</taxon>
        <taxon>Propionibacteriales</taxon>
        <taxon>Nocardioidaceae</taxon>
        <taxon>Solicola</taxon>
    </lineage>
</organism>
<accession>A0AA46TMG6</accession>
<dbReference type="PANTHER" id="PTHR38441">
    <property type="entry name" value="INTEGRAL MEMBRANE PROTEIN-RELATED"/>
    <property type="match status" value="1"/>
</dbReference>
<protein>
    <submittedName>
        <fullName evidence="2">DUF485 domain-containing protein</fullName>
    </submittedName>
</protein>
<dbReference type="AlphaFoldDB" id="A0AA46TMG6"/>
<evidence type="ECO:0000313" key="2">
    <source>
        <dbReference type="EMBL" id="UYM07775.1"/>
    </source>
</evidence>
<proteinExistence type="predicted"/>
<dbReference type="KEGG" id="sgrg:L0C25_12110"/>
<gene>
    <name evidence="2" type="ORF">L0C25_12110</name>
</gene>
<evidence type="ECO:0000256" key="1">
    <source>
        <dbReference type="SAM" id="Phobius"/>
    </source>
</evidence>
<feature type="transmembrane region" description="Helical" evidence="1">
    <location>
        <begin position="31"/>
        <end position="53"/>
    </location>
</feature>
<reference evidence="2" key="1">
    <citation type="submission" date="2022-01" db="EMBL/GenBank/DDBJ databases">
        <title>Nocardioidaceae gen. sp. A5X3R13.</title>
        <authorList>
            <person name="Lopez Marin M.A."/>
            <person name="Uhlik O."/>
        </authorList>
    </citation>
    <scope>NUCLEOTIDE SEQUENCE</scope>
    <source>
        <strain evidence="2">A5X3R13</strain>
    </source>
</reference>
<name>A0AA46TMG6_9ACTN</name>
<dbReference type="InterPro" id="IPR007436">
    <property type="entry name" value="DUF485"/>
</dbReference>
<keyword evidence="3" id="KW-1185">Reference proteome</keyword>
<dbReference type="Pfam" id="PF04341">
    <property type="entry name" value="DUF485"/>
    <property type="match status" value="1"/>
</dbReference>
<keyword evidence="1" id="KW-1133">Transmembrane helix</keyword>
<dbReference type="EMBL" id="CP094970">
    <property type="protein sequence ID" value="UYM07775.1"/>
    <property type="molecule type" value="Genomic_DNA"/>
</dbReference>
<dbReference type="PANTHER" id="PTHR38441:SF1">
    <property type="entry name" value="MEMBRANE PROTEIN"/>
    <property type="match status" value="1"/>
</dbReference>
<evidence type="ECO:0000313" key="3">
    <source>
        <dbReference type="Proteomes" id="UP001164390"/>
    </source>
</evidence>
<dbReference type="Proteomes" id="UP001164390">
    <property type="component" value="Chromosome"/>
</dbReference>
<keyword evidence="1" id="KW-0812">Transmembrane</keyword>